<name>A0A316TL14_9BACT</name>
<dbReference type="AlphaFoldDB" id="A0A316TL14"/>
<dbReference type="InterPro" id="IPR036597">
    <property type="entry name" value="Fido-like_dom_sf"/>
</dbReference>
<dbReference type="InterPro" id="IPR003812">
    <property type="entry name" value="Fido"/>
</dbReference>
<dbReference type="Gene3D" id="1.10.3290.10">
    <property type="entry name" value="Fido-like domain"/>
    <property type="match status" value="1"/>
</dbReference>
<reference evidence="3 4" key="1">
    <citation type="submission" date="2018-05" db="EMBL/GenBank/DDBJ databases">
        <title>Rhodohalobacter halophilus gen. nov., sp. nov., a moderately halophilic member of the family Balneolaceae.</title>
        <authorList>
            <person name="Liu Z.-W."/>
        </authorList>
    </citation>
    <scope>NUCLEOTIDE SEQUENCE [LARGE SCALE GENOMIC DNA]</scope>
    <source>
        <strain evidence="3 4">8A47</strain>
    </source>
</reference>
<accession>A0A316TL14</accession>
<feature type="active site" evidence="1">
    <location>
        <position position="128"/>
    </location>
</feature>
<evidence type="ECO:0000256" key="1">
    <source>
        <dbReference type="PIRSR" id="PIRSR640198-1"/>
    </source>
</evidence>
<organism evidence="3 4">
    <name type="scientific">Rhodohalobacter mucosus</name>
    <dbReference type="NCBI Taxonomy" id="2079485"/>
    <lineage>
        <taxon>Bacteria</taxon>
        <taxon>Pseudomonadati</taxon>
        <taxon>Balneolota</taxon>
        <taxon>Balneolia</taxon>
        <taxon>Balneolales</taxon>
        <taxon>Balneolaceae</taxon>
        <taxon>Rhodohalobacter</taxon>
    </lineage>
</organism>
<proteinExistence type="predicted"/>
<dbReference type="InterPro" id="IPR013436">
    <property type="entry name" value="Mobile_mystery_prot_B"/>
</dbReference>
<evidence type="ECO:0000313" key="3">
    <source>
        <dbReference type="EMBL" id="PWN05253.1"/>
    </source>
</evidence>
<dbReference type="PANTHER" id="PTHR13504:SF39">
    <property type="entry name" value="CELL FILAMENTATION PROTEIN"/>
    <property type="match status" value="1"/>
</dbReference>
<dbReference type="Pfam" id="PF02661">
    <property type="entry name" value="Fic"/>
    <property type="match status" value="1"/>
</dbReference>
<gene>
    <name evidence="3" type="ORF">DDZ15_14320</name>
</gene>
<protein>
    <submittedName>
        <fullName evidence="3">Mobile mystery protein B</fullName>
    </submittedName>
</protein>
<sequence length="193" mass="22875">MFDYPDGATPIDENEKEGLLIPYISTLEELNEWEQRNITDAYSWLDRTRRKDYLSEEFIRKLHEAMFGKVWVWAGEYRRTDKNIGVDWAQIPVHFRQLLGDVRYWIDYETYSPDEIAARFHHRMVQIHLFPNGNGRHARVMTDVLLQKVLDQEPFTWGSGNLIEKGDVRAAYIKALRSADVHNYQPLLDFVRS</sequence>
<dbReference type="OrthoDB" id="9813719at2"/>
<feature type="domain" description="Fido" evidence="2">
    <location>
        <begin position="54"/>
        <end position="193"/>
    </location>
</feature>
<evidence type="ECO:0000313" key="4">
    <source>
        <dbReference type="Proteomes" id="UP000245533"/>
    </source>
</evidence>
<dbReference type="EMBL" id="QGGB01000010">
    <property type="protein sequence ID" value="PWN05253.1"/>
    <property type="molecule type" value="Genomic_DNA"/>
</dbReference>
<comment type="caution">
    <text evidence="3">The sequence shown here is derived from an EMBL/GenBank/DDBJ whole genome shotgun (WGS) entry which is preliminary data.</text>
</comment>
<evidence type="ECO:0000259" key="2">
    <source>
        <dbReference type="PROSITE" id="PS51459"/>
    </source>
</evidence>
<dbReference type="Proteomes" id="UP000245533">
    <property type="component" value="Unassembled WGS sequence"/>
</dbReference>
<dbReference type="NCBIfam" id="TIGR02613">
    <property type="entry name" value="mob_myst_B"/>
    <property type="match status" value="1"/>
</dbReference>
<keyword evidence="4" id="KW-1185">Reference proteome</keyword>
<dbReference type="PANTHER" id="PTHR13504">
    <property type="entry name" value="FIDO DOMAIN-CONTAINING PROTEIN DDB_G0283145"/>
    <property type="match status" value="1"/>
</dbReference>
<dbReference type="SUPFAM" id="SSF140931">
    <property type="entry name" value="Fic-like"/>
    <property type="match status" value="1"/>
</dbReference>
<dbReference type="RefSeq" id="WP_109647810.1">
    <property type="nucleotide sequence ID" value="NZ_QGGB01000010.1"/>
</dbReference>
<dbReference type="PROSITE" id="PS51459">
    <property type="entry name" value="FIDO"/>
    <property type="match status" value="1"/>
</dbReference>
<dbReference type="InterPro" id="IPR040198">
    <property type="entry name" value="Fido_containing"/>
</dbReference>